<evidence type="ECO:0000313" key="16">
    <source>
        <dbReference type="Proteomes" id="UP000075531"/>
    </source>
</evidence>
<keyword evidence="10 12" id="KW-0234">DNA repair</keyword>
<keyword evidence="4 12" id="KW-0963">Cytoplasm</keyword>
<dbReference type="PANTHER" id="PTHR32182:SF0">
    <property type="entry name" value="DNA REPLICATION AND REPAIR PROTEIN RECF"/>
    <property type="match status" value="1"/>
</dbReference>
<dbReference type="PROSITE" id="PS00617">
    <property type="entry name" value="RECF_1"/>
    <property type="match status" value="1"/>
</dbReference>
<feature type="binding site" evidence="12">
    <location>
        <begin position="30"/>
        <end position="37"/>
    </location>
    <ligand>
        <name>ATP</name>
        <dbReference type="ChEBI" id="CHEBI:30616"/>
    </ligand>
</feature>
<dbReference type="Gene3D" id="3.40.50.300">
    <property type="entry name" value="P-loop containing nucleotide triphosphate hydrolases"/>
    <property type="match status" value="1"/>
</dbReference>
<evidence type="ECO:0000256" key="6">
    <source>
        <dbReference type="ARBA" id="ARBA00022741"/>
    </source>
</evidence>
<dbReference type="GO" id="GO:0009432">
    <property type="term" value="P:SOS response"/>
    <property type="evidence" value="ECO:0007669"/>
    <property type="project" value="UniProtKB-UniRule"/>
</dbReference>
<evidence type="ECO:0000256" key="9">
    <source>
        <dbReference type="ARBA" id="ARBA00023125"/>
    </source>
</evidence>
<evidence type="ECO:0000256" key="8">
    <source>
        <dbReference type="ARBA" id="ARBA00022840"/>
    </source>
</evidence>
<gene>
    <name evidence="15" type="primary">recF_1</name>
    <name evidence="12" type="synonym">recF</name>
    <name evidence="15" type="ORF">CLTEP_19710</name>
</gene>
<dbReference type="GO" id="GO:0005737">
    <property type="term" value="C:cytoplasm"/>
    <property type="evidence" value="ECO:0007669"/>
    <property type="project" value="UniProtKB-SubCell"/>
</dbReference>
<dbReference type="NCBIfam" id="TIGR00611">
    <property type="entry name" value="recf"/>
    <property type="match status" value="1"/>
</dbReference>
<dbReference type="GO" id="GO:0003697">
    <property type="term" value="F:single-stranded DNA binding"/>
    <property type="evidence" value="ECO:0007669"/>
    <property type="project" value="UniProtKB-UniRule"/>
</dbReference>
<dbReference type="InterPro" id="IPR018078">
    <property type="entry name" value="DNA-binding_RecF_CS"/>
</dbReference>
<comment type="similarity">
    <text evidence="2 12 13">Belongs to the RecF family.</text>
</comment>
<dbReference type="AlphaFoldDB" id="A0A151B2K4"/>
<dbReference type="HAMAP" id="MF_00365">
    <property type="entry name" value="RecF"/>
    <property type="match status" value="1"/>
</dbReference>
<keyword evidence="11 12" id="KW-0742">SOS response</keyword>
<evidence type="ECO:0000256" key="2">
    <source>
        <dbReference type="ARBA" id="ARBA00008016"/>
    </source>
</evidence>
<dbReference type="Gene3D" id="1.20.1050.90">
    <property type="entry name" value="RecF/RecN/SMC, N-terminal domain"/>
    <property type="match status" value="1"/>
</dbReference>
<evidence type="ECO:0000256" key="10">
    <source>
        <dbReference type="ARBA" id="ARBA00023204"/>
    </source>
</evidence>
<dbReference type="GO" id="GO:0006260">
    <property type="term" value="P:DNA replication"/>
    <property type="evidence" value="ECO:0007669"/>
    <property type="project" value="UniProtKB-UniRule"/>
</dbReference>
<evidence type="ECO:0000256" key="13">
    <source>
        <dbReference type="RuleBase" id="RU000578"/>
    </source>
</evidence>
<evidence type="ECO:0000256" key="7">
    <source>
        <dbReference type="ARBA" id="ARBA00022763"/>
    </source>
</evidence>
<organism evidence="15 16">
    <name type="scientific">Clostridium tepidiprofundi DSM 19306</name>
    <dbReference type="NCBI Taxonomy" id="1121338"/>
    <lineage>
        <taxon>Bacteria</taxon>
        <taxon>Bacillati</taxon>
        <taxon>Bacillota</taxon>
        <taxon>Clostridia</taxon>
        <taxon>Eubacteriales</taxon>
        <taxon>Clostridiaceae</taxon>
        <taxon>Clostridium</taxon>
    </lineage>
</organism>
<evidence type="ECO:0000313" key="15">
    <source>
        <dbReference type="EMBL" id="KYH34126.1"/>
    </source>
</evidence>
<dbReference type="InterPro" id="IPR001238">
    <property type="entry name" value="DNA-binding_RecF"/>
</dbReference>
<keyword evidence="6 12" id="KW-0547">Nucleotide-binding</keyword>
<dbReference type="PANTHER" id="PTHR32182">
    <property type="entry name" value="DNA REPLICATION AND REPAIR PROTEIN RECF"/>
    <property type="match status" value="1"/>
</dbReference>
<sequence length="367" mass="42450">MYVKELQLINFRNYKNLNIKLSENINVFVGNNAQGKTNILESLYYCSLAKSHRTNKDRELIKWGEKEAYIKAYVARQRLDKKIELKIFDKGKKGININSIKITKLADFIGTLNTVIFSPEDLAIVKGSPLNRRRFVDIELCKLSKKYFYNLVQYKKVLNERNAAIKKINKSKLNSEILDIYDKQLGYFGSEIIQKRLKYIKNLNSMGSCIHEEITSGKEKILFKYITAIKDFDDIENNLLELLLKNRKKDIDNNVTSIGPHRDDFLIEINGIDTRVFGSQGQQRTAVLTIKFASLELIKKITNDYPVLLLDDVLSELDIDRQKYVLNSIKNVQTLITCTGIVEIKKHLNDTSKLFNVENGTITEMEY</sequence>
<comment type="subcellular location">
    <subcellularLocation>
        <location evidence="1 12 13">Cytoplasm</location>
    </subcellularLocation>
</comment>
<evidence type="ECO:0000256" key="12">
    <source>
        <dbReference type="HAMAP-Rule" id="MF_00365"/>
    </source>
</evidence>
<dbReference type="GO" id="GO:0006302">
    <property type="term" value="P:double-strand break repair"/>
    <property type="evidence" value="ECO:0007669"/>
    <property type="project" value="TreeGrafter"/>
</dbReference>
<dbReference type="GO" id="GO:0000731">
    <property type="term" value="P:DNA synthesis involved in DNA repair"/>
    <property type="evidence" value="ECO:0007669"/>
    <property type="project" value="TreeGrafter"/>
</dbReference>
<dbReference type="SUPFAM" id="SSF52540">
    <property type="entry name" value="P-loop containing nucleoside triphosphate hydrolases"/>
    <property type="match status" value="1"/>
</dbReference>
<dbReference type="PATRIC" id="fig|1121338.3.peg.2032"/>
<dbReference type="Pfam" id="PF02463">
    <property type="entry name" value="SMC_N"/>
    <property type="match status" value="1"/>
</dbReference>
<dbReference type="InterPro" id="IPR042174">
    <property type="entry name" value="RecF_2"/>
</dbReference>
<keyword evidence="5 12" id="KW-0235">DNA replication</keyword>
<evidence type="ECO:0000256" key="5">
    <source>
        <dbReference type="ARBA" id="ARBA00022705"/>
    </source>
</evidence>
<name>A0A151B2K4_9CLOT</name>
<dbReference type="EMBL" id="LTBA01000025">
    <property type="protein sequence ID" value="KYH34126.1"/>
    <property type="molecule type" value="Genomic_DNA"/>
</dbReference>
<feature type="domain" description="RecF/RecN/SMC N-terminal" evidence="14">
    <location>
        <begin position="2"/>
        <end position="361"/>
    </location>
</feature>
<dbReference type="InterPro" id="IPR003395">
    <property type="entry name" value="RecF/RecN/SMC_N"/>
</dbReference>
<evidence type="ECO:0000256" key="11">
    <source>
        <dbReference type="ARBA" id="ARBA00023236"/>
    </source>
</evidence>
<dbReference type="OrthoDB" id="9803889at2"/>
<comment type="caution">
    <text evidence="15">The sequence shown here is derived from an EMBL/GenBank/DDBJ whole genome shotgun (WGS) entry which is preliminary data.</text>
</comment>
<comment type="function">
    <text evidence="12 13">The RecF protein is involved in DNA metabolism; it is required for DNA replication and normal SOS inducibility. RecF binds preferentially to single-stranded, linear DNA. It also seems to bind ATP.</text>
</comment>
<dbReference type="PROSITE" id="PS00618">
    <property type="entry name" value="RECF_2"/>
    <property type="match status" value="1"/>
</dbReference>
<keyword evidence="7 12" id="KW-0227">DNA damage</keyword>
<dbReference type="GO" id="GO:0005524">
    <property type="term" value="F:ATP binding"/>
    <property type="evidence" value="ECO:0007669"/>
    <property type="project" value="UniProtKB-UniRule"/>
</dbReference>
<dbReference type="Proteomes" id="UP000075531">
    <property type="component" value="Unassembled WGS sequence"/>
</dbReference>
<dbReference type="InterPro" id="IPR027417">
    <property type="entry name" value="P-loop_NTPase"/>
</dbReference>
<proteinExistence type="inferred from homology"/>
<evidence type="ECO:0000259" key="14">
    <source>
        <dbReference type="Pfam" id="PF02463"/>
    </source>
</evidence>
<evidence type="ECO:0000256" key="3">
    <source>
        <dbReference type="ARBA" id="ARBA00020170"/>
    </source>
</evidence>
<protein>
    <recommendedName>
        <fullName evidence="3 12">DNA replication and repair protein RecF</fullName>
    </recommendedName>
</protein>
<dbReference type="CDD" id="cd03242">
    <property type="entry name" value="ABC_RecF"/>
    <property type="match status" value="1"/>
</dbReference>
<evidence type="ECO:0000256" key="1">
    <source>
        <dbReference type="ARBA" id="ARBA00004496"/>
    </source>
</evidence>
<dbReference type="RefSeq" id="WP_066826151.1">
    <property type="nucleotide sequence ID" value="NZ_LTBA01000025.1"/>
</dbReference>
<keyword evidence="16" id="KW-1185">Reference proteome</keyword>
<accession>A0A151B2K4</accession>
<keyword evidence="9 12" id="KW-0238">DNA-binding</keyword>
<keyword evidence="8 12" id="KW-0067">ATP-binding</keyword>
<dbReference type="STRING" id="1121338.CLTEP_19710"/>
<reference evidence="15 16" key="1">
    <citation type="submission" date="2016-02" db="EMBL/GenBank/DDBJ databases">
        <title>Genome sequence of Clostridium tepidiprofundi DSM 19306.</title>
        <authorList>
            <person name="Poehlein A."/>
            <person name="Daniel R."/>
        </authorList>
    </citation>
    <scope>NUCLEOTIDE SEQUENCE [LARGE SCALE GENOMIC DNA]</scope>
    <source>
        <strain evidence="15 16">DSM 19306</strain>
    </source>
</reference>
<evidence type="ECO:0000256" key="4">
    <source>
        <dbReference type="ARBA" id="ARBA00022490"/>
    </source>
</evidence>